<dbReference type="EMBL" id="GBRH01207415">
    <property type="protein sequence ID" value="JAD90480.1"/>
    <property type="molecule type" value="Transcribed_RNA"/>
</dbReference>
<sequence length="45" mass="5303">MCRGVCACVREVVKICTFMDYIHIHQDIGDDMEMYMCIYAPRNDI</sequence>
<evidence type="ECO:0000313" key="1">
    <source>
        <dbReference type="EMBL" id="JAD90480.1"/>
    </source>
</evidence>
<reference evidence="1" key="2">
    <citation type="journal article" date="2015" name="Data Brief">
        <title>Shoot transcriptome of the giant reed, Arundo donax.</title>
        <authorList>
            <person name="Barrero R.A."/>
            <person name="Guerrero F.D."/>
            <person name="Moolhuijzen P."/>
            <person name="Goolsby J.A."/>
            <person name="Tidwell J."/>
            <person name="Bellgard S.E."/>
            <person name="Bellgard M.I."/>
        </authorList>
    </citation>
    <scope>NUCLEOTIDE SEQUENCE</scope>
    <source>
        <tissue evidence="1">Shoot tissue taken approximately 20 cm above the soil surface</tissue>
    </source>
</reference>
<accession>A0A0A9DXS2</accession>
<name>A0A0A9DXS2_ARUDO</name>
<reference evidence="1" key="1">
    <citation type="submission" date="2014-09" db="EMBL/GenBank/DDBJ databases">
        <authorList>
            <person name="Magalhaes I.L.F."/>
            <person name="Oliveira U."/>
            <person name="Santos F.R."/>
            <person name="Vidigal T.H.D.A."/>
            <person name="Brescovit A.D."/>
            <person name="Santos A.J."/>
        </authorList>
    </citation>
    <scope>NUCLEOTIDE SEQUENCE</scope>
    <source>
        <tissue evidence="1">Shoot tissue taken approximately 20 cm above the soil surface</tissue>
    </source>
</reference>
<protein>
    <submittedName>
        <fullName evidence="1">Uncharacterized protein</fullName>
    </submittedName>
</protein>
<organism evidence="1">
    <name type="scientific">Arundo donax</name>
    <name type="common">Giant reed</name>
    <name type="synonym">Donax arundinaceus</name>
    <dbReference type="NCBI Taxonomy" id="35708"/>
    <lineage>
        <taxon>Eukaryota</taxon>
        <taxon>Viridiplantae</taxon>
        <taxon>Streptophyta</taxon>
        <taxon>Embryophyta</taxon>
        <taxon>Tracheophyta</taxon>
        <taxon>Spermatophyta</taxon>
        <taxon>Magnoliopsida</taxon>
        <taxon>Liliopsida</taxon>
        <taxon>Poales</taxon>
        <taxon>Poaceae</taxon>
        <taxon>PACMAD clade</taxon>
        <taxon>Arundinoideae</taxon>
        <taxon>Arundineae</taxon>
        <taxon>Arundo</taxon>
    </lineage>
</organism>
<dbReference type="AlphaFoldDB" id="A0A0A9DXS2"/>
<proteinExistence type="predicted"/>